<dbReference type="SUPFAM" id="SSF53098">
    <property type="entry name" value="Ribonuclease H-like"/>
    <property type="match status" value="1"/>
</dbReference>
<evidence type="ECO:0000256" key="4">
    <source>
        <dbReference type="ARBA" id="ARBA00022664"/>
    </source>
</evidence>
<evidence type="ECO:0000313" key="12">
    <source>
        <dbReference type="EMBL" id="PAV23300.1"/>
    </source>
</evidence>
<dbReference type="Gene3D" id="3.90.70.10">
    <property type="entry name" value="Cysteine proteinases"/>
    <property type="match status" value="1"/>
</dbReference>
<feature type="domain" description="USP" evidence="11">
    <location>
        <begin position="475"/>
        <end position="820"/>
    </location>
</feature>
<evidence type="ECO:0000256" key="9">
    <source>
        <dbReference type="HAMAP-Rule" id="MF_03182"/>
    </source>
</evidence>
<dbReference type="HAMAP" id="MF_03182">
    <property type="entry name" value="PAN2"/>
    <property type="match status" value="1"/>
</dbReference>
<dbReference type="EMBL" id="NBII01000001">
    <property type="protein sequence ID" value="PAV23300.1"/>
    <property type="molecule type" value="Genomic_DNA"/>
</dbReference>
<comment type="similarity">
    <text evidence="9">Belongs to the peptidase C19 family. PAN2 subfamily.</text>
</comment>
<gene>
    <name evidence="9" type="primary">PAN2</name>
    <name evidence="12" type="ORF">PNOK_0036800</name>
</gene>
<dbReference type="GO" id="GO:0031251">
    <property type="term" value="C:PAN complex"/>
    <property type="evidence" value="ECO:0007669"/>
    <property type="project" value="UniProtKB-UniRule"/>
</dbReference>
<dbReference type="InParanoid" id="A0A286UUL4"/>
<feature type="binding site" evidence="9">
    <location>
        <position position="985"/>
    </location>
    <ligand>
        <name>a divalent metal cation</name>
        <dbReference type="ChEBI" id="CHEBI:60240"/>
        <note>catalytic</note>
    </ligand>
</feature>
<dbReference type="OrthoDB" id="16516at2759"/>
<comment type="caution">
    <text evidence="9">Lacks conserved residue(s) required for the propagation of feature annotation.</text>
</comment>
<feature type="compositionally biased region" description="Pro residues" evidence="10">
    <location>
        <begin position="1077"/>
        <end position="1086"/>
    </location>
</feature>
<keyword evidence="3" id="KW-0853">WD repeat</keyword>
<dbReference type="CDD" id="cd06143">
    <property type="entry name" value="PAN2_exo"/>
    <property type="match status" value="1"/>
</dbReference>
<dbReference type="GO" id="GO:0000289">
    <property type="term" value="P:nuclear-transcribed mRNA poly(A) tail shortening"/>
    <property type="evidence" value="ECO:0007669"/>
    <property type="project" value="UniProtKB-UniRule"/>
</dbReference>
<dbReference type="InterPro" id="IPR038765">
    <property type="entry name" value="Papain-like_cys_pep_sf"/>
</dbReference>
<feature type="binding site" evidence="9">
    <location>
        <position position="877"/>
    </location>
    <ligand>
        <name>a divalent metal cation</name>
        <dbReference type="ChEBI" id="CHEBI:60240"/>
        <note>catalytic</note>
    </ligand>
</feature>
<dbReference type="GO" id="GO:0003676">
    <property type="term" value="F:nucleic acid binding"/>
    <property type="evidence" value="ECO:0007669"/>
    <property type="project" value="InterPro"/>
</dbReference>
<comment type="cofactor">
    <cofactor evidence="9">
        <name>a divalent metal cation</name>
        <dbReference type="ChEBI" id="CHEBI:60240"/>
    </cofactor>
    <text evidence="9">Binds 2 metal cations per subunit in the catalytic exonuclease domain.</text>
</comment>
<dbReference type="InterPro" id="IPR036322">
    <property type="entry name" value="WD40_repeat_dom_sf"/>
</dbReference>
<dbReference type="STRING" id="2282107.A0A286UUL4"/>
<dbReference type="SMART" id="SM00320">
    <property type="entry name" value="WD40"/>
    <property type="match status" value="3"/>
</dbReference>
<feature type="region of interest" description="Disordered" evidence="10">
    <location>
        <begin position="1069"/>
        <end position="1090"/>
    </location>
</feature>
<keyword evidence="2 9" id="KW-0963">Cytoplasm</keyword>
<proteinExistence type="inferred from homology"/>
<comment type="activity regulation">
    <text evidence="9">Positively regulated by the regulatory subunit PAN3.</text>
</comment>
<feature type="binding site" evidence="9">
    <location>
        <position position="875"/>
    </location>
    <ligand>
        <name>a divalent metal cation</name>
        <dbReference type="ChEBI" id="CHEBI:60240"/>
        <note>catalytic</note>
    </ligand>
</feature>
<evidence type="ECO:0000256" key="10">
    <source>
        <dbReference type="SAM" id="MobiDB-lite"/>
    </source>
</evidence>
<dbReference type="Gene3D" id="3.30.420.10">
    <property type="entry name" value="Ribonuclease H-like superfamily/Ribonuclease H"/>
    <property type="match status" value="1"/>
</dbReference>
<dbReference type="InterPro" id="IPR036397">
    <property type="entry name" value="RNaseH_sf"/>
</dbReference>
<keyword evidence="6 9" id="KW-0479">Metal-binding</keyword>
<evidence type="ECO:0000256" key="5">
    <source>
        <dbReference type="ARBA" id="ARBA00022722"/>
    </source>
</evidence>
<evidence type="ECO:0000256" key="7">
    <source>
        <dbReference type="ARBA" id="ARBA00022801"/>
    </source>
</evidence>
<dbReference type="InterPro" id="IPR028881">
    <property type="entry name" value="PAN2_UCH_dom"/>
</dbReference>
<feature type="compositionally biased region" description="Low complexity" evidence="10">
    <location>
        <begin position="1168"/>
        <end position="1178"/>
    </location>
</feature>
<evidence type="ECO:0000256" key="3">
    <source>
        <dbReference type="ARBA" id="ARBA00022574"/>
    </source>
</evidence>
<evidence type="ECO:0000256" key="8">
    <source>
        <dbReference type="ARBA" id="ARBA00022839"/>
    </source>
</evidence>
<dbReference type="InterPro" id="IPR030843">
    <property type="entry name" value="PAN2"/>
</dbReference>
<keyword evidence="13" id="KW-1185">Reference proteome</keyword>
<dbReference type="SUPFAM" id="SSF54001">
    <property type="entry name" value="Cysteine proteinases"/>
    <property type="match status" value="1"/>
</dbReference>
<organism evidence="12 13">
    <name type="scientific">Pyrrhoderma noxium</name>
    <dbReference type="NCBI Taxonomy" id="2282107"/>
    <lineage>
        <taxon>Eukaryota</taxon>
        <taxon>Fungi</taxon>
        <taxon>Dikarya</taxon>
        <taxon>Basidiomycota</taxon>
        <taxon>Agaricomycotina</taxon>
        <taxon>Agaricomycetes</taxon>
        <taxon>Hymenochaetales</taxon>
        <taxon>Hymenochaetaceae</taxon>
        <taxon>Pyrrhoderma</taxon>
    </lineage>
</organism>
<sequence length="1189" mass="132030">MSSTYRPIAPILTQRDLYPQPVTALSFDPVSDTLWTGNNTGSIAAYYGTQGARGVSFPVGGDLAVKKILVGDKYVRALGSAGRGVGQWTKGGMNNWYHKSLHSVTTFSNSISSSPNIAISTSVPELALINSSTGALVRQWPTQSLITHLISSHTLLISGSMDGYIRTHDVRVGKKPSGDFSESSVKAHMKGIQGLETSGNLVFSIGWGVRQSRPFPEPLVKVYDLRSFKALPPASFSAGPGFINILPRRSSSVVVTSTRGLVNIVDTSNPGDGGEFYQLDVASYISSVAVSATGVYIAFGDGDGNIHLMTAADEEGSLPFNGFEGQPVEWPDMPEPLPDIAWMDSTPLNSIGMPYYETTLLSSWTPKFLPANLTYPPPPRIPAQILNSMKVNENVAYATLPKELQGKRNMVSTDVKKDTGRFRSVRPRSGQLDPVTPIGEDMEEIPRAYREVSIQYSKFGVEDFDFAFYNKTEYSGLESHITNSYTNSLIQTLHYSLPIRRLAESHILTNCNREHCFLCELGFAMKMLTDARGVNCQASNFCKTVGALAQAHNQIAHIDFGKPAHSYSDTIQGFHRFLLDQLSSEGNSFPHNPLIVPLENISPSMIAAPVTQLLGLDAKTNIYCSSCKGRRQKENMTHVIDLIFPKSATNGQSSNNDFSYVVRESLLRGSIYKATCPLCKQFSTNESRRSIPSKDLPTILALNTSIYESGLPTHRIWLDERNRQKQFVQPFIEIRGQVDGIDEAEVVQYELRSMIVEVIPEGKKYGHLVSIVKIPESDRHSLKSPWMVFNDFVVTNVSEREALGFPGTWKVPAIIYYERVDTIKKLSYSDLPQDLDLSILRRDINISVNRDNLAIKHDLLGLDELPTPGTMVAIDAEFVSMQQEESEYKSDGTKKVIRPARLGLARVSVLRASDGVKYGVPFIDDHIHTSEAIVDYLTLYSGIKPGDLDPHLSRHTLVPLKVAYKKLRLLVDLGCVFIGHGLKKDFRIINLFVPADRVLDTVDIYYIESRHRRLSLRFLSWIVLKQNIQSGEHDSIEDARCALLLFRAFQEYEEKGIWDEKLEELYREGKQHGWKPPGLPQSPTPTPLQSVQTPNLAYMNQTMNGMNMSFGLLSNGVLQASGSDVFRGSGQGLSHNLGHVSRSGLHASSEFDLSPGPSPLGGSGGIFQQQQKQQQQQQYHHPNWRRSHR</sequence>
<dbReference type="Proteomes" id="UP000217199">
    <property type="component" value="Unassembled WGS sequence"/>
</dbReference>
<dbReference type="GO" id="GO:0004535">
    <property type="term" value="F:poly(A)-specific ribonuclease activity"/>
    <property type="evidence" value="ECO:0007669"/>
    <property type="project" value="UniProtKB-UniRule"/>
</dbReference>
<feature type="binding site" evidence="9">
    <location>
        <position position="1038"/>
    </location>
    <ligand>
        <name>a divalent metal cation</name>
        <dbReference type="ChEBI" id="CHEBI:60240"/>
        <note>catalytic</note>
    </ligand>
</feature>
<keyword evidence="8 9" id="KW-0269">Exonuclease</keyword>
<dbReference type="Gene3D" id="2.130.10.10">
    <property type="entry name" value="YVTN repeat-like/Quinoprotein amine dehydrogenase"/>
    <property type="match status" value="1"/>
</dbReference>
<comment type="caution">
    <text evidence="12">The sequence shown here is derived from an EMBL/GenBank/DDBJ whole genome shotgun (WGS) entry which is preliminary data.</text>
</comment>
<feature type="region of interest" description="Disordered" evidence="10">
    <location>
        <begin position="1146"/>
        <end position="1189"/>
    </location>
</feature>
<keyword evidence="7 9" id="KW-0378">Hydrolase</keyword>
<dbReference type="GO" id="GO:0046872">
    <property type="term" value="F:metal ion binding"/>
    <property type="evidence" value="ECO:0007669"/>
    <property type="project" value="UniProtKB-KW"/>
</dbReference>
<comment type="subunit">
    <text evidence="9">Forms a heterotrimer with an asymmetric homodimer of the regulatory subunit PAN3 to form the poly(A)-nuclease (PAN) deadenylation complex.</text>
</comment>
<dbReference type="SUPFAM" id="SSF50978">
    <property type="entry name" value="WD40 repeat-like"/>
    <property type="match status" value="1"/>
</dbReference>
<evidence type="ECO:0000256" key="1">
    <source>
        <dbReference type="ARBA" id="ARBA00004496"/>
    </source>
</evidence>
<dbReference type="PANTHER" id="PTHR15728:SF0">
    <property type="entry name" value="PAN2-PAN3 DEADENYLATION COMPLEX CATALYTIC SUBUNIT PAN2"/>
    <property type="match status" value="1"/>
</dbReference>
<dbReference type="InterPro" id="IPR028889">
    <property type="entry name" value="USP"/>
</dbReference>
<keyword evidence="4 9" id="KW-0507">mRNA processing</keyword>
<evidence type="ECO:0000256" key="2">
    <source>
        <dbReference type="ARBA" id="ARBA00022490"/>
    </source>
</evidence>
<dbReference type="InterPro" id="IPR001680">
    <property type="entry name" value="WD40_rpt"/>
</dbReference>
<dbReference type="FunCoup" id="A0A286UUL4">
    <property type="interactions" value="372"/>
</dbReference>
<dbReference type="GO" id="GO:0006397">
    <property type="term" value="P:mRNA processing"/>
    <property type="evidence" value="ECO:0007669"/>
    <property type="project" value="UniProtKB-KW"/>
</dbReference>
<dbReference type="PANTHER" id="PTHR15728">
    <property type="entry name" value="DEADENYLATION COMPLEX CATALYTIC SUBUNIT PAN2"/>
    <property type="match status" value="1"/>
</dbReference>
<reference evidence="12 13" key="1">
    <citation type="journal article" date="2017" name="Mol. Ecol.">
        <title>Comparative and population genomic landscape of Phellinus noxius: A hypervariable fungus causing root rot in trees.</title>
        <authorList>
            <person name="Chung C.L."/>
            <person name="Lee T.J."/>
            <person name="Akiba M."/>
            <person name="Lee H.H."/>
            <person name="Kuo T.H."/>
            <person name="Liu D."/>
            <person name="Ke H.M."/>
            <person name="Yokoi T."/>
            <person name="Roa M.B."/>
            <person name="Lu M.J."/>
            <person name="Chang Y.Y."/>
            <person name="Ann P.J."/>
            <person name="Tsai J.N."/>
            <person name="Chen C.Y."/>
            <person name="Tzean S.S."/>
            <person name="Ota Y."/>
            <person name="Hattori T."/>
            <person name="Sahashi N."/>
            <person name="Liou R.F."/>
            <person name="Kikuchi T."/>
            <person name="Tsai I.J."/>
        </authorList>
    </citation>
    <scope>NUCLEOTIDE SEQUENCE [LARGE SCALE GENOMIC DNA]</scope>
    <source>
        <strain evidence="12 13">FFPRI411160</strain>
    </source>
</reference>
<comment type="domain">
    <text evidence="9">Contains a pseudo-UCH domain. This ubiquitin C-terminal hydrolase (UCH)-like or ubiquitin specific protease (USP)-like domain is predicted to be catalytically inactive because it lacks the active site catalytic triad characteristic of thiol proteases, with residues at the equivalent structural positions that are incompatible with catalysis, and it cannot bind ubiquitin. It functions as a structural scaffold for intra- and intermolecular interactions in the complex.</text>
</comment>
<dbReference type="InterPro" id="IPR013520">
    <property type="entry name" value="Ribonucl_H"/>
</dbReference>
<protein>
    <recommendedName>
        <fullName evidence="9">PAN2-PAN3 deadenylation complex catalytic subunit PAN2</fullName>
        <ecNumber evidence="9">3.1.13.4</ecNumber>
    </recommendedName>
    <alternativeName>
        <fullName evidence="9">PAB1P-dependent poly(A)-specific ribonuclease</fullName>
    </alternativeName>
    <alternativeName>
        <fullName evidence="9">Poly(A)-nuclease deadenylation complex subunit 2</fullName>
        <shortName evidence="9">PAN deadenylation complex subunit 2</shortName>
    </alternativeName>
</protein>
<dbReference type="PROSITE" id="PS50235">
    <property type="entry name" value="USP_3"/>
    <property type="match status" value="1"/>
</dbReference>
<dbReference type="Pfam" id="PF20770">
    <property type="entry name" value="PAN2_N"/>
    <property type="match status" value="1"/>
</dbReference>
<evidence type="ECO:0000259" key="11">
    <source>
        <dbReference type="PROSITE" id="PS50235"/>
    </source>
</evidence>
<dbReference type="InterPro" id="IPR048841">
    <property type="entry name" value="PAN2_N"/>
</dbReference>
<dbReference type="EC" id="3.1.13.4" evidence="9"/>
<comment type="function">
    <text evidence="9">Catalytic subunit of the poly(A)-nuclease (PAN) deadenylation complex, one of two cytoplasmic mRNA deadenylases involved in mRNA turnover. PAN specifically shortens poly(A) tails of RNA and the activity is stimulated by poly(A)-binding protein PAB1. PAN deadenylation is followed by rapid degradation of the shortened mRNA tails by the CCR4-NOT complex. Deadenylated mRNAs are then degraded by two alternative mechanisms, namely exosome-mediated 3'-5' exonucleolytic degradation, or deadenlyation-dependent mRNA decaping and subsequent 5'-3' exonucleolytic degradation by XRN1. May also be involved in post-transcriptional maturation of mRNA poly(A) tails.</text>
</comment>
<name>A0A286UUL4_9AGAM</name>
<comment type="catalytic activity">
    <reaction evidence="9">
        <text>Exonucleolytic cleavage of poly(A) to 5'-AMP.</text>
        <dbReference type="EC" id="3.1.13.4"/>
    </reaction>
</comment>
<dbReference type="Pfam" id="PF13423">
    <property type="entry name" value="UCH_1"/>
    <property type="match status" value="1"/>
</dbReference>
<dbReference type="AlphaFoldDB" id="A0A286UUL4"/>
<dbReference type="InterPro" id="IPR050785">
    <property type="entry name" value="PAN2-PAN3_catalytic_subunit"/>
</dbReference>
<evidence type="ECO:0000313" key="13">
    <source>
        <dbReference type="Proteomes" id="UP000217199"/>
    </source>
</evidence>
<dbReference type="Pfam" id="PF00929">
    <property type="entry name" value="RNase_T"/>
    <property type="match status" value="1"/>
</dbReference>
<dbReference type="FunFam" id="3.30.420.10:FF:000028">
    <property type="entry name" value="PAN2-PAN3 deadenylation complex catalytic subunit PAN2"/>
    <property type="match status" value="1"/>
</dbReference>
<accession>A0A286UUL4</accession>
<evidence type="ECO:0000256" key="6">
    <source>
        <dbReference type="ARBA" id="ARBA00022723"/>
    </source>
</evidence>
<comment type="subcellular location">
    <subcellularLocation>
        <location evidence="1 9">Cytoplasm</location>
    </subcellularLocation>
</comment>
<keyword evidence="5 9" id="KW-0540">Nuclease</keyword>
<dbReference type="GO" id="GO:0000932">
    <property type="term" value="C:P-body"/>
    <property type="evidence" value="ECO:0007669"/>
    <property type="project" value="TreeGrafter"/>
</dbReference>
<comment type="domain">
    <text evidence="9">The linker, or PAN3 interaction domain (PID), between the WD40 repeats and the pseudo-UCH domain mediates interaction with PAN3.</text>
</comment>
<dbReference type="InterPro" id="IPR015943">
    <property type="entry name" value="WD40/YVTN_repeat-like_dom_sf"/>
</dbReference>
<dbReference type="SMART" id="SM00479">
    <property type="entry name" value="EXOIII"/>
    <property type="match status" value="1"/>
</dbReference>
<dbReference type="InterPro" id="IPR012337">
    <property type="entry name" value="RNaseH-like_sf"/>
</dbReference>